<organism evidence="3 4">
    <name type="scientific">Coniochaeta ligniaria NRRL 30616</name>
    <dbReference type="NCBI Taxonomy" id="1408157"/>
    <lineage>
        <taxon>Eukaryota</taxon>
        <taxon>Fungi</taxon>
        <taxon>Dikarya</taxon>
        <taxon>Ascomycota</taxon>
        <taxon>Pezizomycotina</taxon>
        <taxon>Sordariomycetes</taxon>
        <taxon>Sordariomycetidae</taxon>
        <taxon>Coniochaetales</taxon>
        <taxon>Coniochaetaceae</taxon>
        <taxon>Coniochaeta</taxon>
    </lineage>
</organism>
<dbReference type="Pfam" id="PF03881">
    <property type="entry name" value="Fructosamin_kin"/>
    <property type="match status" value="1"/>
</dbReference>
<dbReference type="GO" id="GO:0102193">
    <property type="term" value="F:protein-ribulosamine 3-kinase activity"/>
    <property type="evidence" value="ECO:0007669"/>
    <property type="project" value="UniProtKB-EC"/>
</dbReference>
<dbReference type="OrthoDB" id="5772781at2759"/>
<comment type="catalytic activity">
    <reaction evidence="2">
        <text>N(6)-D-ribulosyl-L-lysyl-[protein] + ATP = N(6)-(3-O-phospho-D-ribulosyl)-L-lysyl-[protein] + ADP + H(+)</text>
        <dbReference type="Rhea" id="RHEA:48432"/>
        <dbReference type="Rhea" id="RHEA-COMP:12103"/>
        <dbReference type="Rhea" id="RHEA-COMP:12104"/>
        <dbReference type="ChEBI" id="CHEBI:15378"/>
        <dbReference type="ChEBI" id="CHEBI:30616"/>
        <dbReference type="ChEBI" id="CHEBI:90418"/>
        <dbReference type="ChEBI" id="CHEBI:90420"/>
        <dbReference type="ChEBI" id="CHEBI:456216"/>
        <dbReference type="EC" id="2.7.1.172"/>
    </reaction>
    <physiologicalReaction direction="left-to-right" evidence="2">
        <dbReference type="Rhea" id="RHEA:48433"/>
    </physiologicalReaction>
</comment>
<evidence type="ECO:0000313" key="3">
    <source>
        <dbReference type="EMBL" id="OIW32626.1"/>
    </source>
</evidence>
<accession>A0A1J7JXU0</accession>
<reference evidence="3 4" key="1">
    <citation type="submission" date="2016-10" db="EMBL/GenBank/DDBJ databases">
        <title>Draft genome sequence of Coniochaeta ligniaria NRRL30616, a lignocellulolytic fungus for bioabatement of inhibitors in plant biomass hydrolysates.</title>
        <authorList>
            <consortium name="DOE Joint Genome Institute"/>
            <person name="Jimenez D.J."/>
            <person name="Hector R.E."/>
            <person name="Riley R."/>
            <person name="Sun H."/>
            <person name="Grigoriev I.V."/>
            <person name="Van Elsas J.D."/>
            <person name="Nichols N.N."/>
        </authorList>
    </citation>
    <scope>NUCLEOTIDE SEQUENCE [LARGE SCALE GENOMIC DNA]</scope>
    <source>
        <strain evidence="3 4">NRRL 30616</strain>
    </source>
</reference>
<evidence type="ECO:0000256" key="2">
    <source>
        <dbReference type="ARBA" id="ARBA00048655"/>
    </source>
</evidence>
<keyword evidence="4" id="KW-1185">Reference proteome</keyword>
<evidence type="ECO:0000313" key="4">
    <source>
        <dbReference type="Proteomes" id="UP000182658"/>
    </source>
</evidence>
<dbReference type="Gene3D" id="3.90.1200.10">
    <property type="match status" value="1"/>
</dbReference>
<dbReference type="InterPro" id="IPR016477">
    <property type="entry name" value="Fructo-/Ketosamine-3-kinase"/>
</dbReference>
<dbReference type="SUPFAM" id="SSF56112">
    <property type="entry name" value="Protein kinase-like (PK-like)"/>
    <property type="match status" value="1"/>
</dbReference>
<dbReference type="AlphaFoldDB" id="A0A1J7JXU0"/>
<gene>
    <name evidence="3" type="ORF">CONLIGDRAFT_653224</name>
</gene>
<dbReference type="Proteomes" id="UP000182658">
    <property type="component" value="Unassembled WGS sequence"/>
</dbReference>
<protein>
    <recommendedName>
        <fullName evidence="1">protein-ribulosamine 3-kinase</fullName>
        <ecNumber evidence="1">2.7.1.172</ecNumber>
    </recommendedName>
</protein>
<sequence length="314" mass="36486">MAKDNRDVDEKVDEALLASFPEGGEVCDAVPLGLSDWCDTTRYDVRLRDGSVQRFFEKRANGQPGYELAEAHWMSETSLYRFIPEFIPRPVAFGTYKSRPDKHFFLLEFVDMIDDDIPPAELYVAPIAALHLRSVGESPTGMFGFPVKTWFGDLPQSNDWEKSWEVWWTKHMSFVVDREERIRGTRSPDDTQLVHDFLTMVLPRCLRPLEAEGRSVQPTLCHADYWPGNIRYKEDNESIIMYDASAAWCHNEVEMAPLRNPRYPLGKPYIKEYWKHVPISEPEEDADSRIVQLASLYPNEEKLRDMLVNLVFKF</sequence>
<dbReference type="EMBL" id="KV875095">
    <property type="protein sequence ID" value="OIW32626.1"/>
    <property type="molecule type" value="Genomic_DNA"/>
</dbReference>
<dbReference type="InParanoid" id="A0A1J7JXU0"/>
<name>A0A1J7JXU0_9PEZI</name>
<dbReference type="EC" id="2.7.1.172" evidence="1"/>
<dbReference type="PANTHER" id="PTHR12149:SF8">
    <property type="entry name" value="PROTEIN-RIBULOSAMINE 3-KINASE"/>
    <property type="match status" value="1"/>
</dbReference>
<proteinExistence type="predicted"/>
<dbReference type="PANTHER" id="PTHR12149">
    <property type="entry name" value="FRUCTOSAMINE 3 KINASE-RELATED PROTEIN"/>
    <property type="match status" value="1"/>
</dbReference>
<evidence type="ECO:0000256" key="1">
    <source>
        <dbReference type="ARBA" id="ARBA00011961"/>
    </source>
</evidence>
<dbReference type="InterPro" id="IPR011009">
    <property type="entry name" value="Kinase-like_dom_sf"/>
</dbReference>